<evidence type="ECO:0000256" key="2">
    <source>
        <dbReference type="ARBA" id="ARBA00023315"/>
    </source>
</evidence>
<evidence type="ECO:0000256" key="3">
    <source>
        <dbReference type="SAM" id="MobiDB-lite"/>
    </source>
</evidence>
<dbReference type="GO" id="GO:0016746">
    <property type="term" value="F:acyltransferase activity"/>
    <property type="evidence" value="ECO:0007669"/>
    <property type="project" value="UniProtKB-KW"/>
</dbReference>
<evidence type="ECO:0000256" key="1">
    <source>
        <dbReference type="ARBA" id="ARBA00022679"/>
    </source>
</evidence>
<evidence type="ECO:0000313" key="6">
    <source>
        <dbReference type="EMBL" id="MBM7810352.1"/>
    </source>
</evidence>
<feature type="compositionally biased region" description="Polar residues" evidence="3">
    <location>
        <begin position="1"/>
        <end position="13"/>
    </location>
</feature>
<evidence type="ECO:0000259" key="4">
    <source>
        <dbReference type="Pfam" id="PF00561"/>
    </source>
</evidence>
<feature type="region of interest" description="Disordered" evidence="3">
    <location>
        <begin position="447"/>
        <end position="474"/>
    </location>
</feature>
<comment type="caution">
    <text evidence="6">The sequence shown here is derived from an EMBL/GenBank/DDBJ whole genome shotgun (WGS) entry which is preliminary data.</text>
</comment>
<dbReference type="PANTHER" id="PTHR36837:SF5">
    <property type="entry name" value="POLY-3-HYDROXYBUTYRATE SYNTHASE"/>
    <property type="match status" value="1"/>
</dbReference>
<evidence type="ECO:0000259" key="5">
    <source>
        <dbReference type="Pfam" id="PF07167"/>
    </source>
</evidence>
<organism evidence="6 7">
    <name type="scientific">Saccharothrix algeriensis</name>
    <dbReference type="NCBI Taxonomy" id="173560"/>
    <lineage>
        <taxon>Bacteria</taxon>
        <taxon>Bacillati</taxon>
        <taxon>Actinomycetota</taxon>
        <taxon>Actinomycetes</taxon>
        <taxon>Pseudonocardiales</taxon>
        <taxon>Pseudonocardiaceae</taxon>
        <taxon>Saccharothrix</taxon>
    </lineage>
</organism>
<dbReference type="InterPro" id="IPR029058">
    <property type="entry name" value="AB_hydrolase_fold"/>
</dbReference>
<dbReference type="InterPro" id="IPR010941">
    <property type="entry name" value="PhaC_N"/>
</dbReference>
<name>A0ABS2S292_9PSEU</name>
<feature type="domain" description="Poly-beta-hydroxybutyrate polymerase N-terminal" evidence="5">
    <location>
        <begin position="27"/>
        <end position="158"/>
    </location>
</feature>
<feature type="region of interest" description="Disordered" evidence="3">
    <location>
        <begin position="1"/>
        <end position="26"/>
    </location>
</feature>
<proteinExistence type="predicted"/>
<gene>
    <name evidence="6" type="ORF">JOE68_001217</name>
</gene>
<dbReference type="EC" id="2.3.1.-" evidence="6"/>
<feature type="domain" description="AB hydrolase-1" evidence="4">
    <location>
        <begin position="195"/>
        <end position="401"/>
    </location>
</feature>
<dbReference type="Pfam" id="PF07167">
    <property type="entry name" value="PhaC_N"/>
    <property type="match status" value="1"/>
</dbReference>
<keyword evidence="7" id="KW-1185">Reference proteome</keyword>
<dbReference type="Gene3D" id="3.40.50.1820">
    <property type="entry name" value="alpha/beta hydrolase"/>
    <property type="match status" value="1"/>
</dbReference>
<keyword evidence="1 6" id="KW-0808">Transferase</keyword>
<dbReference type="SUPFAM" id="SSF53474">
    <property type="entry name" value="alpha/beta-Hydrolases"/>
    <property type="match status" value="1"/>
</dbReference>
<dbReference type="RefSeq" id="WP_204841334.1">
    <property type="nucleotide sequence ID" value="NZ_JAFBCL010000001.1"/>
</dbReference>
<evidence type="ECO:0000313" key="7">
    <source>
        <dbReference type="Proteomes" id="UP001195724"/>
    </source>
</evidence>
<keyword evidence="2 6" id="KW-0012">Acyltransferase</keyword>
<dbReference type="Proteomes" id="UP001195724">
    <property type="component" value="Unassembled WGS sequence"/>
</dbReference>
<sequence length="474" mass="51661">MNPCSSNAPTTEGSTRHGERRARAPLLSARRRAQARLFARLLADALDPANFLLGNPAALRRAVATRGTSLARGAGNFLDDLVRRRGRPAKVPPGSYRLGRDLAATPGRVVHRDDLVEVIQYEPRTGEVHRTPLLLIPAWVNKFYIYDLAPGRSLVEWAVREGFTVFAISQRTPLPRHADVGLDEYFRRVPLRAWDVVREITGSPRVHLVGVCAGGVLAASLAAWLAAGDEEGAATLTLLMSALDHTPPDGRDDPWSTAETEALTRLLTNREGLVDGGRVGLLFDLLRSRDTVWRPMVSGWLLGERPKPFDIWAWSEDAVDVPPVLFGQTMRIAADNVLARGRLRLAGRPVDLSAVTQDAFVVAGSRDHIVPWEAVYRSARLLGGDVAFHLVPSGHVGGIVNPPRPAARYRTGSGPLPEDAAVWAARSAARQESWWSAWSRWLATRSGPRVPARPAGSARHPAGAPAPGRHVRAR</sequence>
<dbReference type="EMBL" id="JAFBCL010000001">
    <property type="protein sequence ID" value="MBM7810352.1"/>
    <property type="molecule type" value="Genomic_DNA"/>
</dbReference>
<dbReference type="InterPro" id="IPR051321">
    <property type="entry name" value="PHA/PHB_synthase"/>
</dbReference>
<dbReference type="InterPro" id="IPR000073">
    <property type="entry name" value="AB_hydrolase_1"/>
</dbReference>
<dbReference type="PANTHER" id="PTHR36837">
    <property type="entry name" value="POLY(3-HYDROXYALKANOATE) POLYMERASE SUBUNIT PHAC"/>
    <property type="match status" value="1"/>
</dbReference>
<protein>
    <submittedName>
        <fullName evidence="6">Polyhydroxyalkanoate synthase</fullName>
        <ecNumber evidence="6">2.3.1.-</ecNumber>
    </submittedName>
</protein>
<reference evidence="6 7" key="1">
    <citation type="submission" date="2021-01" db="EMBL/GenBank/DDBJ databases">
        <title>Sequencing the genomes of 1000 actinobacteria strains.</title>
        <authorList>
            <person name="Klenk H.-P."/>
        </authorList>
    </citation>
    <scope>NUCLEOTIDE SEQUENCE [LARGE SCALE GENOMIC DNA]</scope>
    <source>
        <strain evidence="6 7">DSM 44581</strain>
    </source>
</reference>
<feature type="compositionally biased region" description="Low complexity" evidence="3">
    <location>
        <begin position="452"/>
        <end position="468"/>
    </location>
</feature>
<dbReference type="Pfam" id="PF00561">
    <property type="entry name" value="Abhydrolase_1"/>
    <property type="match status" value="1"/>
</dbReference>
<accession>A0ABS2S292</accession>